<name>A0A9W3CX64_RAPSA</name>
<accession>A0A9W3CX64</accession>
<dbReference type="GeneID" id="130505438"/>
<proteinExistence type="predicted"/>
<dbReference type="KEGG" id="rsz:130505438"/>
<reference evidence="2" key="1">
    <citation type="submission" date="2025-08" db="UniProtKB">
        <authorList>
            <consortium name="RefSeq"/>
        </authorList>
    </citation>
    <scope>IDENTIFICATION</scope>
    <source>
        <tissue evidence="2">Leaf</tissue>
    </source>
</reference>
<evidence type="ECO:0000313" key="2">
    <source>
        <dbReference type="RefSeq" id="XP_056856018.1"/>
    </source>
</evidence>
<keyword evidence="1" id="KW-1185">Reference proteome</keyword>
<dbReference type="RefSeq" id="XP_056856018.1">
    <property type="nucleotide sequence ID" value="XM_057000038.1"/>
</dbReference>
<organism evidence="1 2">
    <name type="scientific">Raphanus sativus</name>
    <name type="common">Radish</name>
    <name type="synonym">Raphanus raphanistrum var. sativus</name>
    <dbReference type="NCBI Taxonomy" id="3726"/>
    <lineage>
        <taxon>Eukaryota</taxon>
        <taxon>Viridiplantae</taxon>
        <taxon>Streptophyta</taxon>
        <taxon>Embryophyta</taxon>
        <taxon>Tracheophyta</taxon>
        <taxon>Spermatophyta</taxon>
        <taxon>Magnoliopsida</taxon>
        <taxon>eudicotyledons</taxon>
        <taxon>Gunneridae</taxon>
        <taxon>Pentapetalae</taxon>
        <taxon>rosids</taxon>
        <taxon>malvids</taxon>
        <taxon>Brassicales</taxon>
        <taxon>Brassicaceae</taxon>
        <taxon>Brassiceae</taxon>
        <taxon>Raphanus</taxon>
    </lineage>
</organism>
<sequence>MGCGEKDENRDHLYYTCPYTFTVWMTVAERLLGAAITPDWDDTVVSLLSTTRSRLDTVILRPVFHTSIYVIWKESNSRRHGGACAFVEATSKGIGKVVKNDISSLKYKGNHKLEGLLQRWFAVNSN</sequence>
<protein>
    <submittedName>
        <fullName evidence="2">Uncharacterized protein LOC130505438</fullName>
    </submittedName>
</protein>
<gene>
    <name evidence="2" type="primary">LOC130505438</name>
</gene>
<evidence type="ECO:0000313" key="1">
    <source>
        <dbReference type="Proteomes" id="UP000504610"/>
    </source>
</evidence>
<dbReference type="AlphaFoldDB" id="A0A9W3CX64"/>
<dbReference type="Proteomes" id="UP000504610">
    <property type="component" value="Unplaced"/>
</dbReference>
<dbReference type="OrthoDB" id="1100190at2759"/>